<reference evidence="2 3" key="1">
    <citation type="submission" date="2016-10" db="EMBL/GenBank/DDBJ databases">
        <title>Proteomics and genomics reveal pathogen-plant mechanisms compatible with a hemibiotrophic lifestyle of Diplodia corticola.</title>
        <authorList>
            <person name="Fernandes I."/>
            <person name="De Jonge R."/>
            <person name="Van De Peer Y."/>
            <person name="Devreese B."/>
            <person name="Alves A."/>
            <person name="Esteves A.C."/>
        </authorList>
    </citation>
    <scope>NUCLEOTIDE SEQUENCE [LARGE SCALE GENOMIC DNA]</scope>
    <source>
        <strain evidence="2 3">CBS 112549</strain>
    </source>
</reference>
<evidence type="ECO:0000313" key="2">
    <source>
        <dbReference type="EMBL" id="OJD30230.1"/>
    </source>
</evidence>
<evidence type="ECO:0000313" key="3">
    <source>
        <dbReference type="Proteomes" id="UP000183809"/>
    </source>
</evidence>
<dbReference type="RefSeq" id="XP_020126490.1">
    <property type="nucleotide sequence ID" value="XM_020278165.1"/>
</dbReference>
<dbReference type="Proteomes" id="UP000183809">
    <property type="component" value="Unassembled WGS sequence"/>
</dbReference>
<evidence type="ECO:0000256" key="1">
    <source>
        <dbReference type="SAM" id="MobiDB-lite"/>
    </source>
</evidence>
<protein>
    <submittedName>
        <fullName evidence="2">Uncharacterized protein</fullName>
    </submittedName>
</protein>
<dbReference type="OrthoDB" id="3934304at2759"/>
<dbReference type="EMBL" id="MNUE01000064">
    <property type="protein sequence ID" value="OJD30230.1"/>
    <property type="molecule type" value="Genomic_DNA"/>
</dbReference>
<comment type="caution">
    <text evidence="2">The sequence shown here is derived from an EMBL/GenBank/DDBJ whole genome shotgun (WGS) entry which is preliminary data.</text>
</comment>
<keyword evidence="3" id="KW-1185">Reference proteome</keyword>
<feature type="region of interest" description="Disordered" evidence="1">
    <location>
        <begin position="110"/>
        <end position="133"/>
    </location>
</feature>
<feature type="region of interest" description="Disordered" evidence="1">
    <location>
        <begin position="25"/>
        <end position="71"/>
    </location>
</feature>
<organism evidence="2 3">
    <name type="scientific">Diplodia corticola</name>
    <dbReference type="NCBI Taxonomy" id="236234"/>
    <lineage>
        <taxon>Eukaryota</taxon>
        <taxon>Fungi</taxon>
        <taxon>Dikarya</taxon>
        <taxon>Ascomycota</taxon>
        <taxon>Pezizomycotina</taxon>
        <taxon>Dothideomycetes</taxon>
        <taxon>Dothideomycetes incertae sedis</taxon>
        <taxon>Botryosphaeriales</taxon>
        <taxon>Botryosphaeriaceae</taxon>
        <taxon>Diplodia</taxon>
    </lineage>
</organism>
<proteinExistence type="predicted"/>
<dbReference type="STRING" id="236234.A0A1J9QMW9"/>
<name>A0A1J9QMW9_9PEZI</name>
<accession>A0A1J9QMW9</accession>
<feature type="region of interest" description="Disordered" evidence="1">
    <location>
        <begin position="204"/>
        <end position="224"/>
    </location>
</feature>
<gene>
    <name evidence="2" type="ORF">BKCO1_6400014</name>
</gene>
<dbReference type="GeneID" id="31018426"/>
<dbReference type="AlphaFoldDB" id="A0A1J9QMW9"/>
<sequence length="385" mass="43228">MRSYKPLPPQAPSFEFEFYTPPNYPRYPPQNNIHGMTHNNGGRPVFSHGDMNYRPASPNPNDARHQPPAPPTYYNNPGVPVQAAPQLPPLSQIYNARPPLGSAARYTLPPPQAMPPRPRRHLASSNAPHPPGIARATRQHYYLPAPAPLQPPPPPPPTPIAPCTNRRCHFHRLRCGHVLKTPLTEPPSFCATNCATEPLSTAFRAPSSSSLSSQRHHPRPAAAAADPGFGPAPFECPVCRAKLFAALWKMDVQGLRKQMPRIPFEDFAEWVHDNYNLVWVQRRERKLEQLVGVPAASRRTCEQLGPGEAGMVAWRPGEARAPYPVEELRRLYEMRVVERGFFDCRWQDHTVVEDERGGEAEPGVVYQSVELLGRDFLEHWAVVRD</sequence>